<dbReference type="KEGG" id="aten:116290785"/>
<dbReference type="Pfam" id="PF02141">
    <property type="entry name" value="DENN"/>
    <property type="match status" value="1"/>
</dbReference>
<dbReference type="OrthoDB" id="6019893at2759"/>
<dbReference type="InParanoid" id="A0A6P8HFH6"/>
<feature type="domain" description="UDENN" evidence="2">
    <location>
        <begin position="90"/>
        <end position="521"/>
    </location>
</feature>
<dbReference type="GO" id="GO:0005085">
    <property type="term" value="F:guanyl-nucleotide exchange factor activity"/>
    <property type="evidence" value="ECO:0007669"/>
    <property type="project" value="UniProtKB-ARBA"/>
</dbReference>
<dbReference type="PANTHER" id="PTHR12296:SF21">
    <property type="entry name" value="DENN DOMAIN-CONTAINING PROTEIN 3"/>
    <property type="match status" value="1"/>
</dbReference>
<dbReference type="InterPro" id="IPR005113">
    <property type="entry name" value="uDENN_dom"/>
</dbReference>
<dbReference type="InterPro" id="IPR037516">
    <property type="entry name" value="Tripartite_DENN"/>
</dbReference>
<dbReference type="FunCoup" id="A0A6P8HFH6">
    <property type="interactions" value="602"/>
</dbReference>
<dbReference type="SMART" id="SM00799">
    <property type="entry name" value="DENN"/>
    <property type="match status" value="1"/>
</dbReference>
<dbReference type="AlphaFoldDB" id="A0A6P8HFH6"/>
<accession>A0A6P8HFH6</accession>
<dbReference type="InterPro" id="IPR001680">
    <property type="entry name" value="WD40_rpt"/>
</dbReference>
<dbReference type="SUPFAM" id="SSF50998">
    <property type="entry name" value="Quinoprotein alcohol dehydrogenase-like"/>
    <property type="match status" value="1"/>
</dbReference>
<dbReference type="PANTHER" id="PTHR12296">
    <property type="entry name" value="DENN DOMAIN-CONTAINING PROTEIN 4"/>
    <property type="match status" value="1"/>
</dbReference>
<dbReference type="Gene3D" id="2.130.10.10">
    <property type="entry name" value="YVTN repeat-like/Quinoprotein amine dehydrogenase"/>
    <property type="match status" value="2"/>
</dbReference>
<dbReference type="GO" id="GO:0031410">
    <property type="term" value="C:cytoplasmic vesicle"/>
    <property type="evidence" value="ECO:0007669"/>
    <property type="project" value="TreeGrafter"/>
</dbReference>
<dbReference type="InterPro" id="IPR005112">
    <property type="entry name" value="dDENN_dom"/>
</dbReference>
<dbReference type="InterPro" id="IPR001194">
    <property type="entry name" value="cDENN_dom"/>
</dbReference>
<reference evidence="4" key="1">
    <citation type="submission" date="2025-08" db="UniProtKB">
        <authorList>
            <consortium name="RefSeq"/>
        </authorList>
    </citation>
    <scope>IDENTIFICATION</scope>
    <source>
        <tissue evidence="4">Tentacle</tissue>
    </source>
</reference>
<keyword evidence="3" id="KW-1185">Reference proteome</keyword>
<sequence length="1273" mass="142907">MDNPIQPTKLYNSLIEMCIVVGMDQDTGLSPSSNMKKRKVKVNSSASSLYSTDFKAFVLGALSGQTAMFPNTESNIDGGPFYQVGAVVATPPVKKKKIKTRHSMSVLPGGGVMFPVSSQVFNSLPPLCLPEGGFVYEQPKDETVHHLVLTDIDGNRTYSCCLSIYKPYMAKENENVPGSYDLVYMDPSCDENAIKDSEYVKCYVPLCCCLISKYPYFNIFKDCLSSVVKDLKMDSLSCRTSLMQFISQLAMVPTPPPGSLGIEFNLNGVSNFLKPAVEPELRIVDLDLRYPFLCFSVDDVLLLISCVLTQKRLVFVSSKYSLLTLIIESIFTFIQPFSWSWTYVPVLPNNLIDLVEAPGVYILGCHICLKNQIERVMTTHEMGDIIIVNIDEGTIQKGENVTVHSIPSNIASHFKDWMKKATLQFDLMTANRPSISNMSEYKVARNAFEREFQSIVLTATLEMMARMFSDMTTHQGKLYFDLDGFIASKLDEDRPFYEEVCDSHAFGSFLEDRLRHPDRRDYFSAMIERVQPQTNRQDLRKRSSSLMASSTTQQTPSTPNDQCVDSQSMSVLSLPPFTLEGLFTGSFYDDCLNDLTEKMKNLENSSSLLLGNYLYLRGMFNIARGNRIQGLEDFFAVSSRNVQLFPSSLVENVLSELTKEEEAILQTKSFFGRARQIKYKKKEVENSRRDRKQVVTSAVPTSPLDKEMFKKRVGMLEIATSSATAEKLFEVLTLYRQVDAVVDPDVFSHFYEALSETDREAQGLNLNGVTLESGESFVMISPLIRTDRAMGRLIVTNKRLVFMEDGTHQCETVMWFEDVQSVENYQHYVVLPPGVASLKITSKNKCTPPFIACLKEDRNFWYECVKELIAGWKISAETKDTLPIKQASQNVMIAEALRKSDNPDLGTSHVLFLWKTPITSPLSDKTKKMLVWRIDPNPQANESETSTVEAMVYVPTGGGCGEVWCGLGSGAVVVIETKTWSFVSLLQHAKDRVSCLVPVGNDHIWVGSMDTTIYIINRLTKQADQQLHGHPDYISHMVTTQDDDGTVTVWSASLEGLIIGWDPVTLTAKKTIKLNKVKTLTSLISIGDTFWCVTRGAVLIVDRNSDGSDYKSLTASSDQGTVQSIDCMCYVSETNQVWTGIDKKGLIAVWDTNTHSHVIHTVESQGFTQMIHLCGGKVWAGGRDGIVHIFNAKNCHLEESLELHEDRIRSMCLTETAFMLTGPGSRDGRIAVWQTHLTKERTINEPDYEVVEQEIVKDDSNKSKRCFRKKKAK</sequence>
<feature type="region of interest" description="Disordered" evidence="1">
    <location>
        <begin position="533"/>
        <end position="564"/>
    </location>
</feature>
<evidence type="ECO:0000313" key="3">
    <source>
        <dbReference type="Proteomes" id="UP000515163"/>
    </source>
</evidence>
<dbReference type="InterPro" id="IPR051696">
    <property type="entry name" value="DENN_Domain_GEFs"/>
</dbReference>
<dbReference type="Gene3D" id="3.30.450.200">
    <property type="match status" value="1"/>
</dbReference>
<dbReference type="InterPro" id="IPR057977">
    <property type="entry name" value="TPR_DENND3"/>
</dbReference>
<dbReference type="Pfam" id="PF03456">
    <property type="entry name" value="uDENN"/>
    <property type="match status" value="1"/>
</dbReference>
<dbReference type="InterPro" id="IPR043153">
    <property type="entry name" value="DENN_C"/>
</dbReference>
<dbReference type="Proteomes" id="UP000515163">
    <property type="component" value="Unplaced"/>
</dbReference>
<dbReference type="SMART" id="SM00320">
    <property type="entry name" value="WD40"/>
    <property type="match status" value="4"/>
</dbReference>
<name>A0A6P8HFH6_ACTTE</name>
<dbReference type="Gene3D" id="3.40.50.11500">
    <property type="match status" value="1"/>
</dbReference>
<dbReference type="InterPro" id="IPR011047">
    <property type="entry name" value="Quinoprotein_ADH-like_sf"/>
</dbReference>
<evidence type="ECO:0000313" key="4">
    <source>
        <dbReference type="RefSeq" id="XP_031553748.1"/>
    </source>
</evidence>
<dbReference type="RefSeq" id="XP_031553748.1">
    <property type="nucleotide sequence ID" value="XM_031697888.1"/>
</dbReference>
<feature type="compositionally biased region" description="Low complexity" evidence="1">
    <location>
        <begin position="549"/>
        <end position="559"/>
    </location>
</feature>
<proteinExistence type="predicted"/>
<evidence type="ECO:0000259" key="2">
    <source>
        <dbReference type="PROSITE" id="PS50211"/>
    </source>
</evidence>
<dbReference type="GO" id="GO:0032483">
    <property type="term" value="P:regulation of Rab protein signal transduction"/>
    <property type="evidence" value="ECO:0007669"/>
    <property type="project" value="TreeGrafter"/>
</dbReference>
<dbReference type="SMART" id="SM00801">
    <property type="entry name" value="dDENN"/>
    <property type="match status" value="1"/>
</dbReference>
<evidence type="ECO:0000256" key="1">
    <source>
        <dbReference type="SAM" id="MobiDB-lite"/>
    </source>
</evidence>
<organism evidence="3 4">
    <name type="scientific">Actinia tenebrosa</name>
    <name type="common">Australian red waratah sea anemone</name>
    <dbReference type="NCBI Taxonomy" id="6105"/>
    <lineage>
        <taxon>Eukaryota</taxon>
        <taxon>Metazoa</taxon>
        <taxon>Cnidaria</taxon>
        <taxon>Anthozoa</taxon>
        <taxon>Hexacorallia</taxon>
        <taxon>Actiniaria</taxon>
        <taxon>Actiniidae</taxon>
        <taxon>Actinia</taxon>
    </lineage>
</organism>
<dbReference type="InterPro" id="IPR015943">
    <property type="entry name" value="WD40/YVTN_repeat-like_dom_sf"/>
</dbReference>
<dbReference type="Pfam" id="PF25570">
    <property type="entry name" value="TPR_DENND3"/>
    <property type="match status" value="1"/>
</dbReference>
<protein>
    <submittedName>
        <fullName evidence="4">DENN domain-containing protein 3-like isoform X1</fullName>
    </submittedName>
</protein>
<dbReference type="PROSITE" id="PS50211">
    <property type="entry name" value="DENN"/>
    <property type="match status" value="1"/>
</dbReference>
<gene>
    <name evidence="4" type="primary">LOC116290785</name>
</gene>
<dbReference type="GeneID" id="116290785"/>